<dbReference type="Proteomes" id="UP000501690">
    <property type="component" value="Linkage Group LG3"/>
</dbReference>
<protein>
    <submittedName>
        <fullName evidence="1">Uncharacterized protein</fullName>
    </submittedName>
</protein>
<organism evidence="1 2">
    <name type="scientific">Vigna unguiculata</name>
    <name type="common">Cowpea</name>
    <dbReference type="NCBI Taxonomy" id="3917"/>
    <lineage>
        <taxon>Eukaryota</taxon>
        <taxon>Viridiplantae</taxon>
        <taxon>Streptophyta</taxon>
        <taxon>Embryophyta</taxon>
        <taxon>Tracheophyta</taxon>
        <taxon>Spermatophyta</taxon>
        <taxon>Magnoliopsida</taxon>
        <taxon>eudicotyledons</taxon>
        <taxon>Gunneridae</taxon>
        <taxon>Pentapetalae</taxon>
        <taxon>rosids</taxon>
        <taxon>fabids</taxon>
        <taxon>Fabales</taxon>
        <taxon>Fabaceae</taxon>
        <taxon>Papilionoideae</taxon>
        <taxon>50 kb inversion clade</taxon>
        <taxon>NPAAA clade</taxon>
        <taxon>indigoferoid/millettioid clade</taxon>
        <taxon>Phaseoleae</taxon>
        <taxon>Vigna</taxon>
    </lineage>
</organism>
<evidence type="ECO:0000313" key="2">
    <source>
        <dbReference type="Proteomes" id="UP000501690"/>
    </source>
</evidence>
<evidence type="ECO:0000313" key="1">
    <source>
        <dbReference type="EMBL" id="QCD87177.1"/>
    </source>
</evidence>
<name>A0A4D6LF41_VIGUN</name>
<proteinExistence type="predicted"/>
<reference evidence="1 2" key="1">
    <citation type="submission" date="2019-04" db="EMBL/GenBank/DDBJ databases">
        <title>An improved genome assembly and genetic linkage map for asparagus bean, Vigna unguiculata ssp. sesquipedialis.</title>
        <authorList>
            <person name="Xia Q."/>
            <person name="Zhang R."/>
            <person name="Dong Y."/>
        </authorList>
    </citation>
    <scope>NUCLEOTIDE SEQUENCE [LARGE SCALE GENOMIC DNA]</scope>
    <source>
        <tissue evidence="1">Leaf</tissue>
    </source>
</reference>
<keyword evidence="2" id="KW-1185">Reference proteome</keyword>
<sequence>MHCLVALAYPPDDKCRSRIVVAELATRGNLVRGQWVACGAWWYVSTAKRFGSAIRLAAWEQGQAIMQMPDLHFVALDNVFLKLWLGIRVKHVAFLGLWLKMTSLELWLGMADEHEELLSCGSGWRVLSVVCSVAWFPARALLVMVGRYGSKTP</sequence>
<gene>
    <name evidence="1" type="ORF">DEO72_LG3g1711</name>
</gene>
<dbReference type="AlphaFoldDB" id="A0A4D6LF41"/>
<accession>A0A4D6LF41</accession>
<dbReference type="EMBL" id="CP039347">
    <property type="protein sequence ID" value="QCD87177.1"/>
    <property type="molecule type" value="Genomic_DNA"/>
</dbReference>